<proteinExistence type="predicted"/>
<feature type="compositionally biased region" description="Polar residues" evidence="1">
    <location>
        <begin position="16"/>
        <end position="29"/>
    </location>
</feature>
<dbReference type="Proteomes" id="UP000003163">
    <property type="component" value="Unassembled WGS sequence"/>
</dbReference>
<feature type="compositionally biased region" description="Basic and acidic residues" evidence="1">
    <location>
        <begin position="1108"/>
        <end position="1118"/>
    </location>
</feature>
<evidence type="ECO:0000313" key="4">
    <source>
        <dbReference type="Proteomes" id="UP000003163"/>
    </source>
</evidence>
<feature type="compositionally biased region" description="Low complexity" evidence="1">
    <location>
        <begin position="1128"/>
        <end position="1138"/>
    </location>
</feature>
<feature type="compositionally biased region" description="Basic and acidic residues" evidence="1">
    <location>
        <begin position="1"/>
        <end position="15"/>
    </location>
</feature>
<keyword evidence="2" id="KW-0472">Membrane</keyword>
<protein>
    <submittedName>
        <fullName evidence="3">Uncharacterized protein</fullName>
    </submittedName>
</protein>
<evidence type="ECO:0000256" key="2">
    <source>
        <dbReference type="SAM" id="Phobius"/>
    </source>
</evidence>
<sequence length="1176" mass="137324">MCKKDNSTKDLRDYSTSDNQCKHNASQVRSETKSDLKKLDEATISYVNLLRKKIYESAAKRKSNSYHANTKNKITDTAKPTNPKFIENIDQYATNLRKLDNKTENHISSQEKMCDNTTLKMDKKSDCKQICSNNIQATNIHIDSIETSKKSGKSKDNTINASFTSLKINIICKKGKESIVERKNICNENVKDVAINDSNKKYISSKVYDEKNIKTEEIDEKNTFIATESQSIDNSNPEKYFFDPKQCITINKKYEKKEKNNFNMVEIPLHKFLNTLNATRNCDRMNCNVFSKKSSKKNKTESFSTITPIQEKRSKQENSIVASNLRIVKNNLPKANTFRSETILNAKKIIFKPNRKESKPKGFINTKIYTLHTSKIKTSEKKQHENVNFVNVNNSLKDNKQKVIAQGFDKMPNSTEVKKTRNENPHNLKSYKPARTNEKPPIIKVVDKNQDVINEKNINKNQQKCKILTENTTKQSILEKIDKKQIKDINSYIKTHKINFTSLSRYRYFYGFEVDDVDKVRIFQNSNSEIHNTNNIIIKKKGHNKNLNLAVPVYLDDKDKNAKISYKPEFDKISENQKKNKSNENSIQIKDSDQKVKIKKDVICNEFKMSQKNATIAIDKMFTKNNTNVLCLQQNNLKNTKKTLKTFEVIYKPAETESNKSKTIPKNLNKTKTVNNNSKYGNRINKKFSMSKQSDSQITPYTNQFQKPEIIKTKFVNKVEESFFLQLVCMSQTYDFLIKLCCLYVYGYFYDFNFFEIKTSTDLIYNAIIENDGVISVKNFTNRYNEIFMKPLIWFYDSKIAGEMQEKFFECISTSYRKQKFLFYLKNNSLKSKYKLEQFKTTVISKNLRIHLRNWVERISFNFLNSKNILLKRHQINKNPLFPALIDKKVFKQQIKINKENFSEFEHSLFVRLQISAIIYYIHSPITKCLTHSEIKDDLNSKDTKSQAKKIKKTKRNFIVISKSDCKTHDSKFYFDANEIKNNNSKFTISSDKKSFTEMLKFFVFYEDRNIINKRCIEYFCISQKEIKNIFCKFTNLNRNTTNNTILKEFTNLENIKIIEKRDSLQLNATPTPNLKPIADENDNFKENIDININEIILAKNNKANKKLPDNVDVPKNDRKYKKTNSLNKKNTYKGSKSSSKKSRRHKKSNRKISTVFKIGFCLMVVAIVVSGIFID</sequence>
<feature type="region of interest" description="Disordered" evidence="1">
    <location>
        <begin position="1108"/>
        <end position="1149"/>
    </location>
</feature>
<keyword evidence="2" id="KW-0812">Transmembrane</keyword>
<reference evidence="4" key="2">
    <citation type="submission" date="2015-07" db="EMBL/GenBank/DDBJ databases">
        <title>Contrasting host-pathogen interactions and genome evolution in two generalist and specialist microsporidian pathogens of mosquitoes.</title>
        <authorList>
            <consortium name="The Broad Institute Genomics Platform"/>
            <consortium name="The Broad Institute Genome Sequencing Center for Infectious Disease"/>
            <person name="Cuomo C.A."/>
            <person name="Sanscrainte N.D."/>
            <person name="Goldberg J.M."/>
            <person name="Heiman D."/>
            <person name="Young S."/>
            <person name="Zeng Q."/>
            <person name="Becnel J.J."/>
            <person name="Birren B.W."/>
        </authorList>
    </citation>
    <scope>NUCLEOTIDE SEQUENCE [LARGE SCALE GENOMIC DNA]</scope>
    <source>
        <strain evidence="4">USNM 41457</strain>
    </source>
</reference>
<organism evidence="3 4">
    <name type="scientific">Edhazardia aedis (strain USNM 41457)</name>
    <name type="common">Microsporidian parasite</name>
    <dbReference type="NCBI Taxonomy" id="1003232"/>
    <lineage>
        <taxon>Eukaryota</taxon>
        <taxon>Fungi</taxon>
        <taxon>Fungi incertae sedis</taxon>
        <taxon>Microsporidia</taxon>
        <taxon>Edhazardia</taxon>
    </lineage>
</organism>
<dbReference type="VEuPathDB" id="MicrosporidiaDB:EDEG_00169"/>
<accession>J9D7C5</accession>
<keyword evidence="4" id="KW-1185">Reference proteome</keyword>
<dbReference type="HOGENOM" id="CLU_008178_0_0_1"/>
<comment type="caution">
    <text evidence="3">The sequence shown here is derived from an EMBL/GenBank/DDBJ whole genome shotgun (WGS) entry which is preliminary data.</text>
</comment>
<name>J9D7C5_EDHAE</name>
<reference evidence="3 4" key="1">
    <citation type="submission" date="2011-08" db="EMBL/GenBank/DDBJ databases">
        <authorList>
            <person name="Liu Z.J."/>
            <person name="Shi F.L."/>
            <person name="Lu J.Q."/>
            <person name="Li M."/>
            <person name="Wang Z.L."/>
        </authorList>
    </citation>
    <scope>NUCLEOTIDE SEQUENCE [LARGE SCALE GENOMIC DNA]</scope>
    <source>
        <strain evidence="3 4">USNM 41457</strain>
    </source>
</reference>
<feature type="transmembrane region" description="Helical" evidence="2">
    <location>
        <begin position="1155"/>
        <end position="1175"/>
    </location>
</feature>
<feature type="region of interest" description="Disordered" evidence="1">
    <location>
        <begin position="1"/>
        <end position="35"/>
    </location>
</feature>
<dbReference type="EMBL" id="AFBI03000002">
    <property type="protein sequence ID" value="EJW03681.1"/>
    <property type="molecule type" value="Genomic_DNA"/>
</dbReference>
<dbReference type="InParanoid" id="J9D7C5"/>
<evidence type="ECO:0000313" key="3">
    <source>
        <dbReference type="EMBL" id="EJW03681.1"/>
    </source>
</evidence>
<dbReference type="AlphaFoldDB" id="J9D7C5"/>
<feature type="region of interest" description="Disordered" evidence="1">
    <location>
        <begin position="415"/>
        <end position="435"/>
    </location>
</feature>
<feature type="compositionally biased region" description="Basic and acidic residues" evidence="1">
    <location>
        <begin position="416"/>
        <end position="426"/>
    </location>
</feature>
<keyword evidence="2" id="KW-1133">Transmembrane helix</keyword>
<gene>
    <name evidence="3" type="ORF">EDEG_00169</name>
</gene>
<feature type="compositionally biased region" description="Basic residues" evidence="1">
    <location>
        <begin position="1139"/>
        <end position="1149"/>
    </location>
</feature>
<evidence type="ECO:0000256" key="1">
    <source>
        <dbReference type="SAM" id="MobiDB-lite"/>
    </source>
</evidence>